<comment type="caution">
    <text evidence="1">The sequence shown here is derived from an EMBL/GenBank/DDBJ whole genome shotgun (WGS) entry which is preliminary data.</text>
</comment>
<name>A0AAD7E201_MYCRO</name>
<dbReference type="EMBL" id="JARKIE010000012">
    <property type="protein sequence ID" value="KAJ7703499.1"/>
    <property type="molecule type" value="Genomic_DNA"/>
</dbReference>
<evidence type="ECO:0000313" key="2">
    <source>
        <dbReference type="Proteomes" id="UP001221757"/>
    </source>
</evidence>
<reference evidence="1" key="1">
    <citation type="submission" date="2023-03" db="EMBL/GenBank/DDBJ databases">
        <title>Massive genome expansion in bonnet fungi (Mycena s.s.) driven by repeated elements and novel gene families across ecological guilds.</title>
        <authorList>
            <consortium name="Lawrence Berkeley National Laboratory"/>
            <person name="Harder C.B."/>
            <person name="Miyauchi S."/>
            <person name="Viragh M."/>
            <person name="Kuo A."/>
            <person name="Thoen E."/>
            <person name="Andreopoulos B."/>
            <person name="Lu D."/>
            <person name="Skrede I."/>
            <person name="Drula E."/>
            <person name="Henrissat B."/>
            <person name="Morin E."/>
            <person name="Kohler A."/>
            <person name="Barry K."/>
            <person name="LaButti K."/>
            <person name="Morin E."/>
            <person name="Salamov A."/>
            <person name="Lipzen A."/>
            <person name="Mereny Z."/>
            <person name="Hegedus B."/>
            <person name="Baldrian P."/>
            <person name="Stursova M."/>
            <person name="Weitz H."/>
            <person name="Taylor A."/>
            <person name="Grigoriev I.V."/>
            <person name="Nagy L.G."/>
            <person name="Martin F."/>
            <person name="Kauserud H."/>
        </authorList>
    </citation>
    <scope>NUCLEOTIDE SEQUENCE</scope>
    <source>
        <strain evidence="1">CBHHK067</strain>
    </source>
</reference>
<accession>A0AAD7E201</accession>
<dbReference type="AlphaFoldDB" id="A0AAD7E201"/>
<gene>
    <name evidence="1" type="ORF">B0H17DRAFT_1194034</name>
</gene>
<keyword evidence="2" id="KW-1185">Reference proteome</keyword>
<organism evidence="1 2">
    <name type="scientific">Mycena rosella</name>
    <name type="common">Pink bonnet</name>
    <name type="synonym">Agaricus rosellus</name>
    <dbReference type="NCBI Taxonomy" id="1033263"/>
    <lineage>
        <taxon>Eukaryota</taxon>
        <taxon>Fungi</taxon>
        <taxon>Dikarya</taxon>
        <taxon>Basidiomycota</taxon>
        <taxon>Agaricomycotina</taxon>
        <taxon>Agaricomycetes</taxon>
        <taxon>Agaricomycetidae</taxon>
        <taxon>Agaricales</taxon>
        <taxon>Marasmiineae</taxon>
        <taxon>Mycenaceae</taxon>
        <taxon>Mycena</taxon>
    </lineage>
</organism>
<evidence type="ECO:0000313" key="1">
    <source>
        <dbReference type="EMBL" id="KAJ7703499.1"/>
    </source>
</evidence>
<protein>
    <submittedName>
        <fullName evidence="1">Uncharacterized protein</fullName>
    </submittedName>
</protein>
<sequence length="122" mass="13357">MRSNDASRTPSLALLVCAYTGGPSRWGPTASPAPPAGLICLSHALDNTEDDLPPAPRCSAFQFAFYFLFHSNFIHTPFRTTGTVGTVTTSEFNKDKLTIKNPYFSPSLHHTTARSVDLKVER</sequence>
<proteinExistence type="predicted"/>
<dbReference type="Proteomes" id="UP001221757">
    <property type="component" value="Unassembled WGS sequence"/>
</dbReference>